<keyword evidence="12" id="KW-1185">Reference proteome</keyword>
<organism evidence="11 12">
    <name type="scientific">Nitrosomonas aestuarii</name>
    <dbReference type="NCBI Taxonomy" id="52441"/>
    <lineage>
        <taxon>Bacteria</taxon>
        <taxon>Pseudomonadati</taxon>
        <taxon>Pseudomonadota</taxon>
        <taxon>Betaproteobacteria</taxon>
        <taxon>Nitrosomonadales</taxon>
        <taxon>Nitrosomonadaceae</taxon>
        <taxon>Nitrosomonas</taxon>
    </lineage>
</organism>
<dbReference type="PANTHER" id="PTHR20941">
    <property type="entry name" value="FOLATE SYNTHESIS PROTEINS"/>
    <property type="match status" value="1"/>
</dbReference>
<reference evidence="12" key="1">
    <citation type="submission" date="2016-10" db="EMBL/GenBank/DDBJ databases">
        <authorList>
            <person name="Varghese N."/>
            <person name="Submissions S."/>
        </authorList>
    </citation>
    <scope>NUCLEOTIDE SEQUENCE [LARGE SCALE GENOMIC DNA]</scope>
    <source>
        <strain evidence="12">Nm69</strain>
    </source>
</reference>
<dbReference type="InterPro" id="IPR045031">
    <property type="entry name" value="DHP_synth-like"/>
</dbReference>
<comment type="similarity">
    <text evidence="9">Belongs to the DHPS family.</text>
</comment>
<dbReference type="EC" id="2.5.1.15" evidence="4 9"/>
<dbReference type="GO" id="GO:0046654">
    <property type="term" value="P:tetrahydrofolate biosynthetic process"/>
    <property type="evidence" value="ECO:0007669"/>
    <property type="project" value="UniProtKB-UniPathway"/>
</dbReference>
<dbReference type="InterPro" id="IPR000489">
    <property type="entry name" value="Pterin-binding_dom"/>
</dbReference>
<accession>A0A1I4D7P9</accession>
<comment type="catalytic activity">
    <reaction evidence="1">
        <text>(7,8-dihydropterin-6-yl)methyl diphosphate + 4-aminobenzoate = 7,8-dihydropteroate + diphosphate</text>
        <dbReference type="Rhea" id="RHEA:19949"/>
        <dbReference type="ChEBI" id="CHEBI:17836"/>
        <dbReference type="ChEBI" id="CHEBI:17839"/>
        <dbReference type="ChEBI" id="CHEBI:33019"/>
        <dbReference type="ChEBI" id="CHEBI:72950"/>
        <dbReference type="EC" id="2.5.1.15"/>
    </reaction>
</comment>
<dbReference type="NCBIfam" id="TIGR01496">
    <property type="entry name" value="DHPS"/>
    <property type="match status" value="1"/>
</dbReference>
<dbReference type="SUPFAM" id="SSF51717">
    <property type="entry name" value="Dihydropteroate synthetase-like"/>
    <property type="match status" value="1"/>
</dbReference>
<dbReference type="UniPathway" id="UPA00077">
    <property type="reaction ID" value="UER00156"/>
</dbReference>
<dbReference type="PROSITE" id="PS50972">
    <property type="entry name" value="PTERIN_BINDING"/>
    <property type="match status" value="1"/>
</dbReference>
<keyword evidence="5 9" id="KW-0808">Transferase</keyword>
<dbReference type="OrthoDB" id="9811744at2"/>
<dbReference type="Gene3D" id="3.20.20.20">
    <property type="entry name" value="Dihydropteroate synthase-like"/>
    <property type="match status" value="1"/>
</dbReference>
<protein>
    <recommendedName>
        <fullName evidence="4 9">Dihydropteroate synthase</fullName>
        <shortName evidence="9">DHPS</shortName>
        <ecNumber evidence="4 9">2.5.1.15</ecNumber>
    </recommendedName>
    <alternativeName>
        <fullName evidence="9">Dihydropteroate pyrophosphorylase</fullName>
    </alternativeName>
</protein>
<evidence type="ECO:0000259" key="10">
    <source>
        <dbReference type="PROSITE" id="PS50972"/>
    </source>
</evidence>
<evidence type="ECO:0000256" key="9">
    <source>
        <dbReference type="RuleBase" id="RU361205"/>
    </source>
</evidence>
<dbReference type="GO" id="GO:0004156">
    <property type="term" value="F:dihydropteroate synthase activity"/>
    <property type="evidence" value="ECO:0007669"/>
    <property type="project" value="UniProtKB-EC"/>
</dbReference>
<comment type="cofactor">
    <cofactor evidence="2 9">
        <name>Mg(2+)</name>
        <dbReference type="ChEBI" id="CHEBI:18420"/>
    </cofactor>
</comment>
<dbReference type="CDD" id="cd00739">
    <property type="entry name" value="DHPS"/>
    <property type="match status" value="1"/>
</dbReference>
<evidence type="ECO:0000256" key="1">
    <source>
        <dbReference type="ARBA" id="ARBA00000012"/>
    </source>
</evidence>
<keyword evidence="8 9" id="KW-0289">Folate biosynthesis</keyword>
<feature type="domain" description="Pterin-binding" evidence="10">
    <location>
        <begin position="11"/>
        <end position="263"/>
    </location>
</feature>
<dbReference type="PROSITE" id="PS00792">
    <property type="entry name" value="DHPS_1"/>
    <property type="match status" value="1"/>
</dbReference>
<evidence type="ECO:0000256" key="8">
    <source>
        <dbReference type="ARBA" id="ARBA00022909"/>
    </source>
</evidence>
<evidence type="ECO:0000256" key="5">
    <source>
        <dbReference type="ARBA" id="ARBA00022679"/>
    </source>
</evidence>
<sequence length="272" mass="29440">MRHQIHTSRRPLVMGIVNVTPDSFSDGGMFSSTSDAVAYAKKLVEAGADILDIGGESTRPGSSPVSIDEELKRVIPVVEAFANKDVLISVDTSKAEVMRQAIDAGVDMINDVNALRACKALETVAENDRVFVCLMHMQGSPANMQKNPQYINTVQDVYDFLQDRIQVSVAAGILKHRLIIDPGFGFGKTLQHNLALLNKLKCFTQLNVPILAGLSRKSMLGAMTGNAVDQRIHESVAAALLAVINGARIVRVHDVKATKDALSIFTAMQENS</sequence>
<evidence type="ECO:0000313" key="11">
    <source>
        <dbReference type="EMBL" id="SFK88166.1"/>
    </source>
</evidence>
<dbReference type="GO" id="GO:0005829">
    <property type="term" value="C:cytosol"/>
    <property type="evidence" value="ECO:0007669"/>
    <property type="project" value="TreeGrafter"/>
</dbReference>
<dbReference type="EMBL" id="FOSP01000019">
    <property type="protein sequence ID" value="SFK88166.1"/>
    <property type="molecule type" value="Genomic_DNA"/>
</dbReference>
<name>A0A1I4D7P9_9PROT</name>
<dbReference type="STRING" id="52441.SAMN05216302_10194"/>
<dbReference type="AlphaFoldDB" id="A0A1I4D7P9"/>
<evidence type="ECO:0000256" key="7">
    <source>
        <dbReference type="ARBA" id="ARBA00022842"/>
    </source>
</evidence>
<dbReference type="InterPro" id="IPR006390">
    <property type="entry name" value="DHP_synth_dom"/>
</dbReference>
<dbReference type="RefSeq" id="WP_090700481.1">
    <property type="nucleotide sequence ID" value="NZ_FOSP01000019.1"/>
</dbReference>
<gene>
    <name evidence="11" type="ORF">SAMN05216302_10194</name>
</gene>
<dbReference type="GO" id="GO:0046872">
    <property type="term" value="F:metal ion binding"/>
    <property type="evidence" value="ECO:0007669"/>
    <property type="project" value="UniProtKB-KW"/>
</dbReference>
<evidence type="ECO:0000256" key="2">
    <source>
        <dbReference type="ARBA" id="ARBA00001946"/>
    </source>
</evidence>
<dbReference type="PANTHER" id="PTHR20941:SF1">
    <property type="entry name" value="FOLIC ACID SYNTHESIS PROTEIN FOL1"/>
    <property type="match status" value="1"/>
</dbReference>
<keyword evidence="6 9" id="KW-0479">Metal-binding</keyword>
<evidence type="ECO:0000256" key="6">
    <source>
        <dbReference type="ARBA" id="ARBA00022723"/>
    </source>
</evidence>
<proteinExistence type="inferred from homology"/>
<evidence type="ECO:0000256" key="4">
    <source>
        <dbReference type="ARBA" id="ARBA00012458"/>
    </source>
</evidence>
<comment type="function">
    <text evidence="9">Catalyzes the condensation of para-aminobenzoate (pABA) with 6-hydroxymethyl-7,8-dihydropterin diphosphate (DHPt-PP) to form 7,8-dihydropteroate (H2Pte), the immediate precursor of folate derivatives.</text>
</comment>
<keyword evidence="7 9" id="KW-0460">Magnesium</keyword>
<dbReference type="PROSITE" id="PS00793">
    <property type="entry name" value="DHPS_2"/>
    <property type="match status" value="1"/>
</dbReference>
<dbReference type="GO" id="GO:0046656">
    <property type="term" value="P:folic acid biosynthetic process"/>
    <property type="evidence" value="ECO:0007669"/>
    <property type="project" value="UniProtKB-KW"/>
</dbReference>
<evidence type="ECO:0000313" key="12">
    <source>
        <dbReference type="Proteomes" id="UP000199533"/>
    </source>
</evidence>
<dbReference type="InterPro" id="IPR011005">
    <property type="entry name" value="Dihydropteroate_synth-like_sf"/>
</dbReference>
<comment type="pathway">
    <text evidence="3 9">Cofactor biosynthesis; tetrahydrofolate biosynthesis; 7,8-dihydrofolate from 2-amino-4-hydroxy-6-hydroxymethyl-7,8-dihydropteridine diphosphate and 4-aminobenzoate: step 1/2.</text>
</comment>
<dbReference type="Pfam" id="PF00809">
    <property type="entry name" value="Pterin_bind"/>
    <property type="match status" value="1"/>
</dbReference>
<dbReference type="Proteomes" id="UP000199533">
    <property type="component" value="Unassembled WGS sequence"/>
</dbReference>
<evidence type="ECO:0000256" key="3">
    <source>
        <dbReference type="ARBA" id="ARBA00004763"/>
    </source>
</evidence>